<gene>
    <name evidence="1" type="ORF">ABFZ84_12420</name>
</gene>
<dbReference type="Proteomes" id="UP001560685">
    <property type="component" value="Unassembled WGS sequence"/>
</dbReference>
<sequence>MSGQRLIVLGVVIAALLGGTAYVYSRPAPTSPVRVTFAQNADGSLAISYDWDQPQSALVFNKLPNDYRARQWKLENDDFTFTRSNEIRRDDRRKFSHAEINAVPDVNRLSKDYQPVVQYGHAGVLVFTGHFWPVDQNGKRAEARFNFSPLSENAVFSFGEPASEFRSWQSPINHPAFVYMGPIKPIETEQVIALIDPETPAWIAQEFNAVVPRSFDVLSDIFGYGPDHKPNLFLTVRLGDDPGRLSYAGDALPGQFQITLEGQGWAHPSHKGRKVFVHSTVHEAVHLWQAAARPSAGGVPGWIHEGAADAITAEILVTTGLWDGADFHEDEARARKECAERLYYGPISSAEKRSDFRALYACGQVIAQAVSLADKSSTGEFWRAFIGRAEGGGKGYNDEMYFALVAERTDSPAFARMLRRFARTPFADPERAINELFDEASAVAR</sequence>
<comment type="caution">
    <text evidence="1">The sequence shown here is derived from an EMBL/GenBank/DDBJ whole genome shotgun (WGS) entry which is preliminary data.</text>
</comment>
<evidence type="ECO:0000313" key="2">
    <source>
        <dbReference type="Proteomes" id="UP001560685"/>
    </source>
</evidence>
<evidence type="ECO:0008006" key="3">
    <source>
        <dbReference type="Google" id="ProtNLM"/>
    </source>
</evidence>
<accession>A0ABV3ZAB9</accession>
<evidence type="ECO:0000313" key="1">
    <source>
        <dbReference type="EMBL" id="MEX6634351.1"/>
    </source>
</evidence>
<dbReference type="EMBL" id="JBEHZE010000001">
    <property type="protein sequence ID" value="MEX6634351.1"/>
    <property type="molecule type" value="Genomic_DNA"/>
</dbReference>
<proteinExistence type="predicted"/>
<dbReference type="RefSeq" id="WP_369314336.1">
    <property type="nucleotide sequence ID" value="NZ_JBEHZE010000001.1"/>
</dbReference>
<reference evidence="1 2" key="1">
    <citation type="submission" date="2024-05" db="EMBL/GenBank/DDBJ databases">
        <title>Three bacterial strains, DH-69, EH-24, and ECK-19 isolated from coastal sediments.</title>
        <authorList>
            <person name="Ye Y.-Q."/>
            <person name="Du Z.-J."/>
        </authorList>
    </citation>
    <scope>NUCLEOTIDE SEQUENCE [LARGE SCALE GENOMIC DNA]</scope>
    <source>
        <strain evidence="1 2">ECK-19</strain>
    </source>
</reference>
<name>A0ABV3ZAB9_9PROT</name>
<keyword evidence="2" id="KW-1185">Reference proteome</keyword>
<protein>
    <recommendedName>
        <fullName evidence="3">Peptidase MA-like domain-containing protein</fullName>
    </recommendedName>
</protein>
<organism evidence="1 2">
    <name type="scientific">Hyphococcus lacteus</name>
    <dbReference type="NCBI Taxonomy" id="3143536"/>
    <lineage>
        <taxon>Bacteria</taxon>
        <taxon>Pseudomonadati</taxon>
        <taxon>Pseudomonadota</taxon>
        <taxon>Alphaproteobacteria</taxon>
        <taxon>Parvularculales</taxon>
        <taxon>Parvularculaceae</taxon>
        <taxon>Hyphococcus</taxon>
    </lineage>
</organism>